<accession>A0A5M8QKY2</accession>
<evidence type="ECO:0000313" key="2">
    <source>
        <dbReference type="Proteomes" id="UP000323221"/>
    </source>
</evidence>
<comment type="caution">
    <text evidence="1">The sequence shown here is derived from an EMBL/GenBank/DDBJ whole genome shotgun (WGS) entry which is preliminary data.</text>
</comment>
<sequence length="147" mass="16182">MSTNAASPTPHDLRLLAREQQYGNSNLEVETVKQIDALVFEKVRTYEAAIVEAAEDFVANAADDMTAAKEIGFALAEEVRQALDSGADPTAVAKRFEALRRDAETALGALERAERESAWHAEKLQDPYAGYSMLMQRYPILRPALAV</sequence>
<name>A0A5M8QKY2_9MICO</name>
<dbReference type="RefSeq" id="WP_146355465.1">
    <property type="nucleotide sequence ID" value="NZ_VOIR01000012.1"/>
</dbReference>
<keyword evidence="2" id="KW-1185">Reference proteome</keyword>
<reference evidence="1 2" key="1">
    <citation type="submission" date="2019-08" db="EMBL/GenBank/DDBJ databases">
        <title>Agrococcus lahaulensis sp. nov., isolated from a cold desert of the Indian Himalayas.</title>
        <authorList>
            <person name="Qu J.H."/>
        </authorList>
    </citation>
    <scope>NUCLEOTIDE SEQUENCE [LARGE SCALE GENOMIC DNA]</scope>
    <source>
        <strain evidence="1 2">NS18</strain>
    </source>
</reference>
<dbReference type="EMBL" id="VOIR01000012">
    <property type="protein sequence ID" value="KAA6434932.1"/>
    <property type="molecule type" value="Genomic_DNA"/>
</dbReference>
<protein>
    <submittedName>
        <fullName evidence="1">Uncharacterized protein</fullName>
    </submittedName>
</protein>
<organism evidence="1 2">
    <name type="scientific">Agrococcus sediminis</name>
    <dbReference type="NCBI Taxonomy" id="2599924"/>
    <lineage>
        <taxon>Bacteria</taxon>
        <taxon>Bacillati</taxon>
        <taxon>Actinomycetota</taxon>
        <taxon>Actinomycetes</taxon>
        <taxon>Micrococcales</taxon>
        <taxon>Microbacteriaceae</taxon>
        <taxon>Agrococcus</taxon>
    </lineage>
</organism>
<evidence type="ECO:0000313" key="1">
    <source>
        <dbReference type="EMBL" id="KAA6434932.1"/>
    </source>
</evidence>
<gene>
    <name evidence="1" type="ORF">FQ330_03980</name>
</gene>
<dbReference type="OrthoDB" id="5113455at2"/>
<dbReference type="AlphaFoldDB" id="A0A5M8QKY2"/>
<dbReference type="Proteomes" id="UP000323221">
    <property type="component" value="Unassembled WGS sequence"/>
</dbReference>
<proteinExistence type="predicted"/>